<dbReference type="AlphaFoldDB" id="A0A1L7WRH0"/>
<dbReference type="Pfam" id="PF01575">
    <property type="entry name" value="MaoC_dehydratas"/>
    <property type="match status" value="1"/>
</dbReference>
<dbReference type="GO" id="GO:0005777">
    <property type="term" value="C:peroxisome"/>
    <property type="evidence" value="ECO:0007669"/>
    <property type="project" value="TreeGrafter"/>
</dbReference>
<dbReference type="InterPro" id="IPR029069">
    <property type="entry name" value="HotDog_dom_sf"/>
</dbReference>
<dbReference type="Pfam" id="PF22622">
    <property type="entry name" value="MFE-2_hydrat-2_N"/>
    <property type="match status" value="1"/>
</dbReference>
<keyword evidence="4" id="KW-1185">Reference proteome</keyword>
<dbReference type="CDD" id="cd03448">
    <property type="entry name" value="HDE_HSD"/>
    <property type="match status" value="1"/>
</dbReference>
<evidence type="ECO:0000313" key="3">
    <source>
        <dbReference type="EMBL" id="CZR55366.1"/>
    </source>
</evidence>
<feature type="domain" description="MaoC-like" evidence="1">
    <location>
        <begin position="167"/>
        <end position="273"/>
    </location>
</feature>
<dbReference type="Gene3D" id="3.10.129.10">
    <property type="entry name" value="Hotdog Thioesterase"/>
    <property type="match status" value="2"/>
</dbReference>
<dbReference type="GO" id="GO:0004300">
    <property type="term" value="F:enoyl-CoA hydratase activity"/>
    <property type="evidence" value="ECO:0007669"/>
    <property type="project" value="TreeGrafter"/>
</dbReference>
<dbReference type="GO" id="GO:0044594">
    <property type="term" value="F:17-beta-hydroxysteroid dehydrogenase (NAD+) activity"/>
    <property type="evidence" value="ECO:0007669"/>
    <property type="project" value="TreeGrafter"/>
</dbReference>
<evidence type="ECO:0000259" key="2">
    <source>
        <dbReference type="Pfam" id="PF22622"/>
    </source>
</evidence>
<dbReference type="PANTHER" id="PTHR13078">
    <property type="entry name" value="PEROXISOMAL MULTIFUNCTIONAL ENZYME TYPE 2-RELATED"/>
    <property type="match status" value="1"/>
</dbReference>
<feature type="domain" description="Peroxisomal multifunctional enzyme type 2-like N-terminal" evidence="2">
    <location>
        <begin position="6"/>
        <end position="148"/>
    </location>
</feature>
<evidence type="ECO:0000259" key="1">
    <source>
        <dbReference type="Pfam" id="PF01575"/>
    </source>
</evidence>
<dbReference type="GO" id="GO:0003857">
    <property type="term" value="F:(3S)-3-hydroxyacyl-CoA dehydrogenase (NAD+) activity"/>
    <property type="evidence" value="ECO:0007669"/>
    <property type="project" value="TreeGrafter"/>
</dbReference>
<organism evidence="3 4">
    <name type="scientific">Phialocephala subalpina</name>
    <dbReference type="NCBI Taxonomy" id="576137"/>
    <lineage>
        <taxon>Eukaryota</taxon>
        <taxon>Fungi</taxon>
        <taxon>Dikarya</taxon>
        <taxon>Ascomycota</taxon>
        <taxon>Pezizomycotina</taxon>
        <taxon>Leotiomycetes</taxon>
        <taxon>Helotiales</taxon>
        <taxon>Mollisiaceae</taxon>
        <taxon>Phialocephala</taxon>
        <taxon>Phialocephala fortinii species complex</taxon>
    </lineage>
</organism>
<protein>
    <submittedName>
        <fullName evidence="3">Related to multifunctional beta-oxidation protein</fullName>
    </submittedName>
</protein>
<proteinExistence type="predicted"/>
<dbReference type="STRING" id="576137.A0A1L7WRH0"/>
<sequence>MKVAWQRRDILIFAASIGCKADESHFLYELHPNFQIFPTYPVILSFKDDTQEVIHFHAAEEAQRTELTSSYPNLPQFDSTRVVDGQRSLKIMRPLPVTSAGRSFEMKKEVLGVYDKGNAGSVLHAQHTLIDVDSEEVYAVIEVWSFYVGQGNWGGQRGSSMGEILHPERRPDIVAECQTAAETPLLYRLNGDYNPLHADPAPGQAMGFGGVILHGLIAWNISAHAILREICGGEGNNLKEVQARFAAPVLPGDKLVVEIWRMGIGEDGWQEVRFVTRVDGGKCSLNLNAVNTSSWLLAVSSLTEIIPRPVAALTKAPYVPEIQASANISVNLI</sequence>
<accession>A0A1L7WRH0</accession>
<dbReference type="OrthoDB" id="60204at2759"/>
<evidence type="ECO:0000313" key="4">
    <source>
        <dbReference type="Proteomes" id="UP000184330"/>
    </source>
</evidence>
<dbReference type="InterPro" id="IPR002539">
    <property type="entry name" value="MaoC-like_dom"/>
</dbReference>
<dbReference type="PANTHER" id="PTHR13078:SF57">
    <property type="entry name" value="DEHYDRATASE, PUTATIVE (AFU_ORTHOLOGUE AFUA_5G00640)-RELATED"/>
    <property type="match status" value="1"/>
</dbReference>
<gene>
    <name evidence="3" type="ORF">PAC_05253</name>
</gene>
<reference evidence="3 4" key="1">
    <citation type="submission" date="2016-03" db="EMBL/GenBank/DDBJ databases">
        <authorList>
            <person name="Ploux O."/>
        </authorList>
    </citation>
    <scope>NUCLEOTIDE SEQUENCE [LARGE SCALE GENOMIC DNA]</scope>
    <source>
        <strain evidence="3 4">UAMH 11012</strain>
    </source>
</reference>
<dbReference type="EMBL" id="FJOG01000006">
    <property type="protein sequence ID" value="CZR55366.1"/>
    <property type="molecule type" value="Genomic_DNA"/>
</dbReference>
<dbReference type="GO" id="GO:0006635">
    <property type="term" value="P:fatty acid beta-oxidation"/>
    <property type="evidence" value="ECO:0007669"/>
    <property type="project" value="TreeGrafter"/>
</dbReference>
<dbReference type="SUPFAM" id="SSF54637">
    <property type="entry name" value="Thioesterase/thiol ester dehydrase-isomerase"/>
    <property type="match status" value="2"/>
</dbReference>
<dbReference type="Proteomes" id="UP000184330">
    <property type="component" value="Unassembled WGS sequence"/>
</dbReference>
<dbReference type="InterPro" id="IPR054357">
    <property type="entry name" value="MFE-2_N"/>
</dbReference>
<name>A0A1L7WRH0_9HELO</name>